<organism evidence="1 2">
    <name type="scientific">Dreissena polymorpha</name>
    <name type="common">Zebra mussel</name>
    <name type="synonym">Mytilus polymorpha</name>
    <dbReference type="NCBI Taxonomy" id="45954"/>
    <lineage>
        <taxon>Eukaryota</taxon>
        <taxon>Metazoa</taxon>
        <taxon>Spiralia</taxon>
        <taxon>Lophotrochozoa</taxon>
        <taxon>Mollusca</taxon>
        <taxon>Bivalvia</taxon>
        <taxon>Autobranchia</taxon>
        <taxon>Heteroconchia</taxon>
        <taxon>Euheterodonta</taxon>
        <taxon>Imparidentia</taxon>
        <taxon>Neoheterodontei</taxon>
        <taxon>Myida</taxon>
        <taxon>Dreissenoidea</taxon>
        <taxon>Dreissenidae</taxon>
        <taxon>Dreissena</taxon>
    </lineage>
</organism>
<proteinExistence type="predicted"/>
<sequence length="70" mass="8008">MKIWSENNSSHVLHTNQYETFEKLECREYLRISACISQQVNTSSAKISASCQTVEPANNPEYVNLQLTTQ</sequence>
<accession>A0A9D4GAL0</accession>
<comment type="caution">
    <text evidence="1">The sequence shown here is derived from an EMBL/GenBank/DDBJ whole genome shotgun (WGS) entry which is preliminary data.</text>
</comment>
<evidence type="ECO:0000313" key="2">
    <source>
        <dbReference type="Proteomes" id="UP000828390"/>
    </source>
</evidence>
<evidence type="ECO:0000313" key="1">
    <source>
        <dbReference type="EMBL" id="KAH3811813.1"/>
    </source>
</evidence>
<name>A0A9D4GAL0_DREPO</name>
<dbReference type="Proteomes" id="UP000828390">
    <property type="component" value="Unassembled WGS sequence"/>
</dbReference>
<dbReference type="EMBL" id="JAIWYP010000006">
    <property type="protein sequence ID" value="KAH3811813.1"/>
    <property type="molecule type" value="Genomic_DNA"/>
</dbReference>
<keyword evidence="2" id="KW-1185">Reference proteome</keyword>
<reference evidence="1" key="1">
    <citation type="journal article" date="2019" name="bioRxiv">
        <title>The Genome of the Zebra Mussel, Dreissena polymorpha: A Resource for Invasive Species Research.</title>
        <authorList>
            <person name="McCartney M.A."/>
            <person name="Auch B."/>
            <person name="Kono T."/>
            <person name="Mallez S."/>
            <person name="Zhang Y."/>
            <person name="Obille A."/>
            <person name="Becker A."/>
            <person name="Abrahante J.E."/>
            <person name="Garbe J."/>
            <person name="Badalamenti J.P."/>
            <person name="Herman A."/>
            <person name="Mangelson H."/>
            <person name="Liachko I."/>
            <person name="Sullivan S."/>
            <person name="Sone E.D."/>
            <person name="Koren S."/>
            <person name="Silverstein K.A.T."/>
            <person name="Beckman K.B."/>
            <person name="Gohl D.M."/>
        </authorList>
    </citation>
    <scope>NUCLEOTIDE SEQUENCE</scope>
    <source>
        <strain evidence="1">Duluth1</strain>
        <tissue evidence="1">Whole animal</tissue>
    </source>
</reference>
<protein>
    <submittedName>
        <fullName evidence="1">Uncharacterized protein</fullName>
    </submittedName>
</protein>
<dbReference type="AlphaFoldDB" id="A0A9D4GAL0"/>
<reference evidence="1" key="2">
    <citation type="submission" date="2020-11" db="EMBL/GenBank/DDBJ databases">
        <authorList>
            <person name="McCartney M.A."/>
            <person name="Auch B."/>
            <person name="Kono T."/>
            <person name="Mallez S."/>
            <person name="Becker A."/>
            <person name="Gohl D.M."/>
            <person name="Silverstein K.A.T."/>
            <person name="Koren S."/>
            <person name="Bechman K.B."/>
            <person name="Herman A."/>
            <person name="Abrahante J.E."/>
            <person name="Garbe J."/>
        </authorList>
    </citation>
    <scope>NUCLEOTIDE SEQUENCE</scope>
    <source>
        <strain evidence="1">Duluth1</strain>
        <tissue evidence="1">Whole animal</tissue>
    </source>
</reference>
<gene>
    <name evidence="1" type="ORF">DPMN_140228</name>
</gene>